<evidence type="ECO:0000256" key="1">
    <source>
        <dbReference type="ARBA" id="ARBA00004370"/>
    </source>
</evidence>
<dbReference type="InterPro" id="IPR005018">
    <property type="entry name" value="DOMON_domain"/>
</dbReference>
<protein>
    <recommendedName>
        <fullName evidence="6">DOMON domain-containing protein</fullName>
    </recommendedName>
</protein>
<evidence type="ECO:0000256" key="4">
    <source>
        <dbReference type="ARBA" id="ARBA00022982"/>
    </source>
</evidence>
<name>A0A7C9DYI4_OPUST</name>
<evidence type="ECO:0000313" key="7">
    <source>
        <dbReference type="EMBL" id="MBA4651225.1"/>
    </source>
</evidence>
<reference evidence="7" key="2">
    <citation type="submission" date="2020-07" db="EMBL/GenBank/DDBJ databases">
        <authorList>
            <person name="Vera ALvarez R."/>
            <person name="Arias-Moreno D.M."/>
            <person name="Jimenez-Jacinto V."/>
            <person name="Jimenez-Bremont J.F."/>
            <person name="Swaminathan K."/>
            <person name="Moose S.P."/>
            <person name="Guerrero-Gonzalez M.L."/>
            <person name="Marino-Ramirez L."/>
            <person name="Landsman D."/>
            <person name="Rodriguez-Kessler M."/>
            <person name="Delgado-Sanchez P."/>
        </authorList>
    </citation>
    <scope>NUCLEOTIDE SEQUENCE</scope>
    <source>
        <tissue evidence="7">Cladode</tissue>
    </source>
</reference>
<evidence type="ECO:0000256" key="3">
    <source>
        <dbReference type="ARBA" id="ARBA00022729"/>
    </source>
</evidence>
<keyword evidence="5" id="KW-0472">Membrane</keyword>
<keyword evidence="2" id="KW-0813">Transport</keyword>
<dbReference type="EMBL" id="GISG01169098">
    <property type="protein sequence ID" value="MBA4651225.1"/>
    <property type="molecule type" value="Transcribed_RNA"/>
</dbReference>
<dbReference type="PROSITE" id="PS50836">
    <property type="entry name" value="DOMON"/>
    <property type="match status" value="1"/>
</dbReference>
<reference evidence="7" key="1">
    <citation type="journal article" date="2013" name="J. Plant Res.">
        <title>Effect of fungi and light on seed germination of three Opuntia species from semiarid lands of central Mexico.</title>
        <authorList>
            <person name="Delgado-Sanchez P."/>
            <person name="Jimenez-Bremont J.F."/>
            <person name="Guerrero-Gonzalez Mde L."/>
            <person name="Flores J."/>
        </authorList>
    </citation>
    <scope>NUCLEOTIDE SEQUENCE</scope>
    <source>
        <tissue evidence="7">Cladode</tissue>
    </source>
</reference>
<accession>A0A7C9DYI4</accession>
<proteinExistence type="predicted"/>
<dbReference type="AlphaFoldDB" id="A0A7C9DYI4"/>
<sequence>MMVGSSAMVGWISRTSHAHIKQYYLKGRTSSEVEPGKGDLNLTAIPPVVVLDGANIYLAFQLQFNATLEQQPILLAFGSRYPVNHKLAMHDDKTTIRIDYSAGRFSFYDQFLVNP</sequence>
<evidence type="ECO:0000256" key="2">
    <source>
        <dbReference type="ARBA" id="ARBA00022448"/>
    </source>
</evidence>
<dbReference type="PANTHER" id="PTHR23130:SF115">
    <property type="entry name" value="OS01G0680900 PROTEIN"/>
    <property type="match status" value="1"/>
</dbReference>
<dbReference type="PANTHER" id="PTHR23130">
    <property type="entry name" value="CYTOCHROME B561 AND DOMON DOMAIN-CONTAINING PROTEIN"/>
    <property type="match status" value="1"/>
</dbReference>
<keyword evidence="3" id="KW-0732">Signal</keyword>
<comment type="subcellular location">
    <subcellularLocation>
        <location evidence="1">Membrane</location>
    </subcellularLocation>
</comment>
<evidence type="ECO:0000256" key="5">
    <source>
        <dbReference type="ARBA" id="ARBA00023136"/>
    </source>
</evidence>
<keyword evidence="4" id="KW-0249">Electron transport</keyword>
<feature type="domain" description="DOMON" evidence="6">
    <location>
        <begin position="1"/>
        <end position="78"/>
    </location>
</feature>
<evidence type="ECO:0000259" key="6">
    <source>
        <dbReference type="PROSITE" id="PS50836"/>
    </source>
</evidence>
<organism evidence="7">
    <name type="scientific">Opuntia streptacantha</name>
    <name type="common">Prickly pear cactus</name>
    <name type="synonym">Opuntia cardona</name>
    <dbReference type="NCBI Taxonomy" id="393608"/>
    <lineage>
        <taxon>Eukaryota</taxon>
        <taxon>Viridiplantae</taxon>
        <taxon>Streptophyta</taxon>
        <taxon>Embryophyta</taxon>
        <taxon>Tracheophyta</taxon>
        <taxon>Spermatophyta</taxon>
        <taxon>Magnoliopsida</taxon>
        <taxon>eudicotyledons</taxon>
        <taxon>Gunneridae</taxon>
        <taxon>Pentapetalae</taxon>
        <taxon>Caryophyllales</taxon>
        <taxon>Cactineae</taxon>
        <taxon>Cactaceae</taxon>
        <taxon>Opuntioideae</taxon>
        <taxon>Opuntia</taxon>
    </lineage>
</organism>
<dbReference type="GO" id="GO:0016020">
    <property type="term" value="C:membrane"/>
    <property type="evidence" value="ECO:0007669"/>
    <property type="project" value="UniProtKB-SubCell"/>
</dbReference>